<protein>
    <submittedName>
        <fullName evidence="5">Uncharacterized protein isoform X1</fullName>
    </submittedName>
</protein>
<dbReference type="SUPFAM" id="SSF48726">
    <property type="entry name" value="Immunoglobulin"/>
    <property type="match status" value="8"/>
</dbReference>
<dbReference type="KEGG" id="dre:103908669"/>
<reference evidence="5" key="1">
    <citation type="submission" date="2025-08" db="UniProtKB">
        <authorList>
            <consortium name="RefSeq"/>
        </authorList>
    </citation>
    <scope>IDENTIFICATION</scope>
    <source>
        <strain evidence="5">Tuebingen</strain>
        <tissue evidence="5">Fibroblasts and whole tissue</tissue>
    </source>
</reference>
<evidence type="ECO:0000259" key="3">
    <source>
        <dbReference type="PROSITE" id="PS50835"/>
    </source>
</evidence>
<keyword evidence="1" id="KW-0472">Membrane</keyword>
<dbReference type="SMART" id="SM00408">
    <property type="entry name" value="IGc2"/>
    <property type="match status" value="4"/>
</dbReference>
<keyword evidence="1" id="KW-0812">Transmembrane</keyword>
<keyword evidence="2" id="KW-0732">Signal</keyword>
<name>A0A8M9PK34_DANRE</name>
<accession>A0A8M9PK34</accession>
<dbReference type="InterPro" id="IPR007110">
    <property type="entry name" value="Ig-like_dom"/>
</dbReference>
<dbReference type="InterPro" id="IPR003599">
    <property type="entry name" value="Ig_sub"/>
</dbReference>
<dbReference type="InterPro" id="IPR036179">
    <property type="entry name" value="Ig-like_dom_sf"/>
</dbReference>
<evidence type="ECO:0000256" key="2">
    <source>
        <dbReference type="SAM" id="SignalP"/>
    </source>
</evidence>
<evidence type="ECO:0000313" key="4">
    <source>
        <dbReference type="Proteomes" id="UP000000437"/>
    </source>
</evidence>
<dbReference type="GeneID" id="103908669"/>
<keyword evidence="4" id="KW-1185">Reference proteome</keyword>
<feature type="chain" id="PRO_5035453540" evidence="2">
    <location>
        <begin position="23"/>
        <end position="918"/>
    </location>
</feature>
<feature type="signal peptide" evidence="2">
    <location>
        <begin position="1"/>
        <end position="22"/>
    </location>
</feature>
<dbReference type="PANTHER" id="PTHR21063:SF4">
    <property type="entry name" value="CD48 ANTIGEN-RELATED"/>
    <property type="match status" value="1"/>
</dbReference>
<evidence type="ECO:0000256" key="1">
    <source>
        <dbReference type="SAM" id="Phobius"/>
    </source>
</evidence>
<gene>
    <name evidence="5" type="primary">LOC103908669</name>
</gene>
<proteinExistence type="predicted"/>
<dbReference type="PANTHER" id="PTHR21063">
    <property type="entry name" value="LFA-3"/>
    <property type="match status" value="1"/>
</dbReference>
<dbReference type="InterPro" id="IPR003598">
    <property type="entry name" value="Ig_sub2"/>
</dbReference>
<dbReference type="RefSeq" id="XP_021325224.1">
    <property type="nucleotide sequence ID" value="XM_021469549.2"/>
</dbReference>
<dbReference type="Proteomes" id="UP000000437">
    <property type="component" value="Chromosome 22"/>
</dbReference>
<dbReference type="PROSITE" id="PS50835">
    <property type="entry name" value="IG_LIKE"/>
    <property type="match status" value="1"/>
</dbReference>
<dbReference type="OrthoDB" id="8961688at2759"/>
<sequence>MKRISTFFQILLLTCSVFGADAEMKAVSVMEGDSVTLNPDQELQGIVLLLWKFGDNGSTIAHISGNKTSYPTKQKIFTDRLMLKETGSLTINNMRHNHSGRYKLEVDHSGGRLESSFFVTVDEPPLVFEAYQAERKSLTVTEGYPVILHTGITKLHGDELIVWRFGVEGKLLAKEDKEIKSPPYYDTDERFKGRLKLNDQTGSLTINNMKDTDAGLYTVKINNNKLTTYRDFTVTVSGSGLTSAAVAGIIIGLLMLFAVVAGSGFLYHRRMIAEQQKHMVKKIHTAERENVTLKTKTKLLEGDEIQWWFSNENFLIAEIIEGIGETYDGLDGRFSDILELDKKTGSLNIKNIRRKHTGDYRLKIIKRSRETSNFNFSVYIKEEKMIVSCGESVTLKADAEIQREDEVQWLFHIENDLIAKMTGNTREITYPDERFRDTLKMDEKTGSLTINNIGDEHTGLYKVKVISRGEATYKTFTVYINALINEKFIFDGRIGESVTLKPYIKIQRNNEIQWMIGDQDCLIAKMTRGARKITYHERFRDRLMLNEKTGSLTINNITIEDNRDYKLKIISSSGTTVKKFSVFIKGEPSFFCVGHTAVLQCAAEIQTDEIEWRFKGEESPIAEVKGGQIVPYNGPNRRFRDRLEVDKSNGSLIIKNIRREHEGLYKLKRKSSGTGDRVNAFTVTLCDSIIVGWVGKSVTLKSDTEIQRNYEILWLIEDSLIAKLTREAREITYYRFRDRLVLDEETGSLTINNITVEDNRDYKLRIISSSGTTVKKFGVLTKGEPMSFNEGDTAVLQCAAEIQTDEIEWRFKSEESPIAEVKGGKIILYNGPDRRFRDGLEVDKKTGSLIISNIRCEHKGLYQLMKKSSSTGDHISAFDVMVYGSTGNQVKDSVTEKSPLLYEDDQNVVYENERMSSL</sequence>
<keyword evidence="1" id="KW-1133">Transmembrane helix</keyword>
<feature type="domain" description="Ig-like" evidence="3">
    <location>
        <begin position="125"/>
        <end position="235"/>
    </location>
</feature>
<dbReference type="Pfam" id="PF07686">
    <property type="entry name" value="V-set"/>
    <property type="match status" value="1"/>
</dbReference>
<dbReference type="InterPro" id="IPR013106">
    <property type="entry name" value="Ig_V-set"/>
</dbReference>
<feature type="transmembrane region" description="Helical" evidence="1">
    <location>
        <begin position="244"/>
        <end position="267"/>
    </location>
</feature>
<dbReference type="SMART" id="SM00409">
    <property type="entry name" value="IG"/>
    <property type="match status" value="8"/>
</dbReference>
<dbReference type="Gene3D" id="2.60.40.10">
    <property type="entry name" value="Immunoglobulins"/>
    <property type="match status" value="8"/>
</dbReference>
<dbReference type="AlphaFoldDB" id="A0A8M9PK34"/>
<organism evidence="4 5">
    <name type="scientific">Danio rerio</name>
    <name type="common">Zebrafish</name>
    <name type="synonym">Brachydanio rerio</name>
    <dbReference type="NCBI Taxonomy" id="7955"/>
    <lineage>
        <taxon>Eukaryota</taxon>
        <taxon>Metazoa</taxon>
        <taxon>Chordata</taxon>
        <taxon>Craniata</taxon>
        <taxon>Vertebrata</taxon>
        <taxon>Euteleostomi</taxon>
        <taxon>Actinopterygii</taxon>
        <taxon>Neopterygii</taxon>
        <taxon>Teleostei</taxon>
        <taxon>Ostariophysi</taxon>
        <taxon>Cypriniformes</taxon>
        <taxon>Danionidae</taxon>
        <taxon>Danioninae</taxon>
        <taxon>Danio</taxon>
    </lineage>
</organism>
<dbReference type="InterPro" id="IPR013783">
    <property type="entry name" value="Ig-like_fold"/>
</dbReference>
<evidence type="ECO:0000313" key="5">
    <source>
        <dbReference type="RefSeq" id="XP_021325224.1"/>
    </source>
</evidence>